<evidence type="ECO:0000313" key="3">
    <source>
        <dbReference type="Proteomes" id="UP000250222"/>
    </source>
</evidence>
<name>A0A2Y9AKW9_9MICO</name>
<dbReference type="Proteomes" id="UP000250222">
    <property type="component" value="Unassembled WGS sequence"/>
</dbReference>
<feature type="compositionally biased region" description="Polar residues" evidence="1">
    <location>
        <begin position="111"/>
        <end position="122"/>
    </location>
</feature>
<dbReference type="RefSeq" id="WP_110853181.1">
    <property type="nucleotide sequence ID" value="NZ_QKLZ01000011.1"/>
</dbReference>
<proteinExistence type="predicted"/>
<organism evidence="2 3">
    <name type="scientific">Georgenia satyanarayanai</name>
    <dbReference type="NCBI Taxonomy" id="860221"/>
    <lineage>
        <taxon>Bacteria</taxon>
        <taxon>Bacillati</taxon>
        <taxon>Actinomycetota</taxon>
        <taxon>Actinomycetes</taxon>
        <taxon>Micrococcales</taxon>
        <taxon>Bogoriellaceae</taxon>
        <taxon>Georgenia</taxon>
    </lineage>
</organism>
<keyword evidence="3" id="KW-1185">Reference proteome</keyword>
<evidence type="ECO:0008006" key="4">
    <source>
        <dbReference type="Google" id="ProtNLM"/>
    </source>
</evidence>
<evidence type="ECO:0000256" key="1">
    <source>
        <dbReference type="SAM" id="MobiDB-lite"/>
    </source>
</evidence>
<protein>
    <recommendedName>
        <fullName evidence="4">DNA-directed RNA polymerase subunit beta</fullName>
    </recommendedName>
</protein>
<gene>
    <name evidence="2" type="ORF">SAMN05216184_111100</name>
</gene>
<accession>A0A2Y9AKW9</accession>
<dbReference type="AlphaFoldDB" id="A0A2Y9AKW9"/>
<dbReference type="EMBL" id="UETB01000011">
    <property type="protein sequence ID" value="SSA45111.1"/>
    <property type="molecule type" value="Genomic_DNA"/>
</dbReference>
<dbReference type="OrthoDB" id="5188280at2"/>
<evidence type="ECO:0000313" key="2">
    <source>
        <dbReference type="EMBL" id="SSA45111.1"/>
    </source>
</evidence>
<sequence length="215" mass="23071">MDGRERPRRPAILDNKDAELIWGDSDPALASEAAHSTANAVLYGPSHLAEDERLAERVGAIIDAEGLDEIAGLWSRSPATTLPGALWRLYLVRAWLERDPETITMRFRAGTAQTGPGETTSDGEPRDAVAAPQPPVLDERLAQLFGGTSETELADVLEQAAAFLRVLSDGAASDPRWHTHDDAAAGPVTRRPHALAATADELDAAASRARARRLD</sequence>
<reference evidence="2 3" key="1">
    <citation type="submission" date="2016-10" db="EMBL/GenBank/DDBJ databases">
        <authorList>
            <person name="Cai Z."/>
        </authorList>
    </citation>
    <scope>NUCLEOTIDE SEQUENCE [LARGE SCALE GENOMIC DNA]</scope>
    <source>
        <strain evidence="2 3">CGMCC 1.10826</strain>
    </source>
</reference>
<feature type="region of interest" description="Disordered" evidence="1">
    <location>
        <begin position="107"/>
        <end position="130"/>
    </location>
</feature>